<dbReference type="SUPFAM" id="SSF82199">
    <property type="entry name" value="SET domain"/>
    <property type="match status" value="1"/>
</dbReference>
<gene>
    <name evidence="6" type="primary">RvY_16974-1</name>
    <name evidence="6" type="synonym">RvY_16974.1</name>
    <name evidence="6" type="ORF">RvY_16974</name>
</gene>
<dbReference type="SUPFAM" id="SSF144232">
    <property type="entry name" value="HIT/MYND zinc finger-like"/>
    <property type="match status" value="1"/>
</dbReference>
<evidence type="ECO:0000256" key="2">
    <source>
        <dbReference type="ARBA" id="ARBA00022771"/>
    </source>
</evidence>
<dbReference type="Gene3D" id="1.10.220.160">
    <property type="match status" value="1"/>
</dbReference>
<accession>A0A1D1W4L5</accession>
<organism evidence="6 7">
    <name type="scientific">Ramazzottius varieornatus</name>
    <name type="common">Water bear</name>
    <name type="synonym">Tardigrade</name>
    <dbReference type="NCBI Taxonomy" id="947166"/>
    <lineage>
        <taxon>Eukaryota</taxon>
        <taxon>Metazoa</taxon>
        <taxon>Ecdysozoa</taxon>
        <taxon>Tardigrada</taxon>
        <taxon>Eutardigrada</taxon>
        <taxon>Parachela</taxon>
        <taxon>Hypsibioidea</taxon>
        <taxon>Ramazzottiidae</taxon>
        <taxon>Ramazzottius</taxon>
    </lineage>
</organism>
<evidence type="ECO:0000313" key="6">
    <source>
        <dbReference type="EMBL" id="GAV07098.1"/>
    </source>
</evidence>
<dbReference type="Gene3D" id="6.10.140.2220">
    <property type="match status" value="1"/>
</dbReference>
<dbReference type="PROSITE" id="PS50865">
    <property type="entry name" value="ZF_MYND_2"/>
    <property type="match status" value="1"/>
</dbReference>
<evidence type="ECO:0000256" key="3">
    <source>
        <dbReference type="ARBA" id="ARBA00022833"/>
    </source>
</evidence>
<dbReference type="InterPro" id="IPR050869">
    <property type="entry name" value="H3K4_H4K5_MeTrfase"/>
</dbReference>
<dbReference type="Proteomes" id="UP000186922">
    <property type="component" value="Unassembled WGS sequence"/>
</dbReference>
<keyword evidence="7" id="KW-1185">Reference proteome</keyword>
<sequence length="482" mass="54766">MAKNGATYQQGDLILSEDPWVYTVLSGEVDFRCYHCLRLLASADSSSPLLNKGNRCSACKYARYCSVECQKKDWKERHKAECFMLKLGGASSVRPPVHFLLMLKILNKLKTNFDDLMSSKSPSSLQKKRKTRTYIDLVSHAEELWNTPGIMEYITQVRIMLGKYLAIENDAELPYVQDVLQMFGKIKCNGFGITDDSMSSCGVGIYLEGSALDHSCSPNACQVFQGPRLTIRATKAIHGGMKNVRIAYIDVFVPKEVRLKRLMDGYLFECTCPRCLDDTQQKDAEMFSIKCESPKCALAVPSDERAEAPCKCGHKPKNGEVRLDRYDLLLEELLQRVDRFDQEGVGCEFDEKQWKEDETFLHRMEDLLHPNNPLLACFYSMMGRMLLSWGCETAPQYFAKAAYIYRVWMPAPAVDPVMGYAFLQAVERDPAVGEPLDSFKRLIEAEKILRFTHSKDHSLYREAHAALRLAAITVNKICSRNV</sequence>
<dbReference type="GO" id="GO:0005634">
    <property type="term" value="C:nucleus"/>
    <property type="evidence" value="ECO:0007669"/>
    <property type="project" value="TreeGrafter"/>
</dbReference>
<evidence type="ECO:0000256" key="4">
    <source>
        <dbReference type="PROSITE-ProRule" id="PRU00134"/>
    </source>
</evidence>
<dbReference type="InterPro" id="IPR002893">
    <property type="entry name" value="Znf_MYND"/>
</dbReference>
<dbReference type="InterPro" id="IPR046341">
    <property type="entry name" value="SET_dom_sf"/>
</dbReference>
<dbReference type="Gene3D" id="2.170.270.10">
    <property type="entry name" value="SET domain"/>
    <property type="match status" value="1"/>
</dbReference>
<evidence type="ECO:0000259" key="5">
    <source>
        <dbReference type="PROSITE" id="PS50865"/>
    </source>
</evidence>
<comment type="caution">
    <text evidence="6">The sequence shown here is derived from an EMBL/GenBank/DDBJ whole genome shotgun (WGS) entry which is preliminary data.</text>
</comment>
<dbReference type="Pfam" id="PF01753">
    <property type="entry name" value="zf-MYND"/>
    <property type="match status" value="1"/>
</dbReference>
<keyword evidence="2 4" id="KW-0863">Zinc-finger</keyword>
<dbReference type="GO" id="GO:0008270">
    <property type="term" value="F:zinc ion binding"/>
    <property type="evidence" value="ECO:0007669"/>
    <property type="project" value="UniProtKB-KW"/>
</dbReference>
<dbReference type="EMBL" id="BDGG01000014">
    <property type="protein sequence ID" value="GAV07098.1"/>
    <property type="molecule type" value="Genomic_DNA"/>
</dbReference>
<evidence type="ECO:0000256" key="1">
    <source>
        <dbReference type="ARBA" id="ARBA00022723"/>
    </source>
</evidence>
<name>A0A1D1W4L5_RAMVA</name>
<dbReference type="AlphaFoldDB" id="A0A1D1W4L5"/>
<keyword evidence="3" id="KW-0862">Zinc</keyword>
<feature type="domain" description="MYND-type" evidence="5">
    <location>
        <begin position="33"/>
        <end position="82"/>
    </location>
</feature>
<proteinExistence type="predicted"/>
<reference evidence="6 7" key="1">
    <citation type="journal article" date="2016" name="Nat. Commun.">
        <title>Extremotolerant tardigrade genome and improved radiotolerance of human cultured cells by tardigrade-unique protein.</title>
        <authorList>
            <person name="Hashimoto T."/>
            <person name="Horikawa D.D."/>
            <person name="Saito Y."/>
            <person name="Kuwahara H."/>
            <person name="Kozuka-Hata H."/>
            <person name="Shin-I T."/>
            <person name="Minakuchi Y."/>
            <person name="Ohishi K."/>
            <person name="Motoyama A."/>
            <person name="Aizu T."/>
            <person name="Enomoto A."/>
            <person name="Kondo K."/>
            <person name="Tanaka S."/>
            <person name="Hara Y."/>
            <person name="Koshikawa S."/>
            <person name="Sagara H."/>
            <person name="Miura T."/>
            <person name="Yokobori S."/>
            <person name="Miyagawa K."/>
            <person name="Suzuki Y."/>
            <person name="Kubo T."/>
            <person name="Oyama M."/>
            <person name="Kohara Y."/>
            <person name="Fujiyama A."/>
            <person name="Arakawa K."/>
            <person name="Katayama T."/>
            <person name="Toyoda A."/>
            <person name="Kunieda T."/>
        </authorList>
    </citation>
    <scope>NUCLEOTIDE SEQUENCE [LARGE SCALE GENOMIC DNA]</scope>
    <source>
        <strain evidence="6 7">YOKOZUNA-1</strain>
    </source>
</reference>
<dbReference type="STRING" id="947166.A0A1D1W4L5"/>
<protein>
    <recommendedName>
        <fullName evidence="5">MYND-type domain-containing protein</fullName>
    </recommendedName>
</protein>
<keyword evidence="1" id="KW-0479">Metal-binding</keyword>
<dbReference type="OrthoDB" id="265717at2759"/>
<dbReference type="PANTHER" id="PTHR12197">
    <property type="entry name" value="HISTONE-LYSINE N-METHYLTRANSFERASE SMYD"/>
    <property type="match status" value="1"/>
</dbReference>
<dbReference type="PANTHER" id="PTHR12197:SF251">
    <property type="entry name" value="EG:BACR7C10.4 PROTEIN"/>
    <property type="match status" value="1"/>
</dbReference>
<evidence type="ECO:0000313" key="7">
    <source>
        <dbReference type="Proteomes" id="UP000186922"/>
    </source>
</evidence>